<keyword evidence="3" id="KW-1185">Reference proteome</keyword>
<evidence type="ECO:0000313" key="3">
    <source>
        <dbReference type="Proteomes" id="UP001174691"/>
    </source>
</evidence>
<protein>
    <submittedName>
        <fullName evidence="2">Uncharacterized protein</fullName>
    </submittedName>
</protein>
<dbReference type="AlphaFoldDB" id="A0AA38S1S3"/>
<sequence>MLKHALTMTLLSSKVLSLEQPGNQAQPYYFNLEARTTEPTTPDFITPVLQATIGWRYCQDPETGQFIVLAERFSPSLHVDNAWSHGSTRDSDTHTCSLVGGYAIETQDVGDTYLVHDSNSKTVMQLEGPCSVSMYKEVPNGGREGDHAQEGGDVTTRLFASANGGIIPRCRDLTKSARNAGRELRPTALSATVDPEPWAGPDSTTTTSTLYCDTAWSPPSLVPEALFVGPTVDGTNYNLTPTYVAEVDSRSSTIFQFALTEPFRSPLPLSNGSVSGRCGLQFRLPVCSQLPPGYPCYQFSGIEQEVLRKSGMRFSPAAGSPQLQGWRTLPVVQVWPGEDTLVGTFDCRLGVRGPDGEKASWLAESVNGFGLRFVQAGGGGYVDGVGLFVVACL</sequence>
<feature type="signal peptide" evidence="1">
    <location>
        <begin position="1"/>
        <end position="17"/>
    </location>
</feature>
<reference evidence="2" key="1">
    <citation type="submission" date="2022-07" db="EMBL/GenBank/DDBJ databases">
        <title>Fungi with potential for degradation of polypropylene.</title>
        <authorList>
            <person name="Gostincar C."/>
        </authorList>
    </citation>
    <scope>NUCLEOTIDE SEQUENCE</scope>
    <source>
        <strain evidence="2">EXF-13287</strain>
    </source>
</reference>
<name>A0AA38S1S3_9PEZI</name>
<gene>
    <name evidence="2" type="ORF">NKR19_g4498</name>
</gene>
<evidence type="ECO:0000313" key="2">
    <source>
        <dbReference type="EMBL" id="KAJ9154700.1"/>
    </source>
</evidence>
<keyword evidence="1" id="KW-0732">Signal</keyword>
<feature type="chain" id="PRO_5041209687" evidence="1">
    <location>
        <begin position="18"/>
        <end position="393"/>
    </location>
</feature>
<comment type="caution">
    <text evidence="2">The sequence shown here is derived from an EMBL/GenBank/DDBJ whole genome shotgun (WGS) entry which is preliminary data.</text>
</comment>
<dbReference type="Proteomes" id="UP001174691">
    <property type="component" value="Unassembled WGS sequence"/>
</dbReference>
<dbReference type="EMBL" id="JANBVN010000056">
    <property type="protein sequence ID" value="KAJ9154700.1"/>
    <property type="molecule type" value="Genomic_DNA"/>
</dbReference>
<accession>A0AA38S1S3</accession>
<proteinExistence type="predicted"/>
<organism evidence="2 3">
    <name type="scientific">Coniochaeta hoffmannii</name>
    <dbReference type="NCBI Taxonomy" id="91930"/>
    <lineage>
        <taxon>Eukaryota</taxon>
        <taxon>Fungi</taxon>
        <taxon>Dikarya</taxon>
        <taxon>Ascomycota</taxon>
        <taxon>Pezizomycotina</taxon>
        <taxon>Sordariomycetes</taxon>
        <taxon>Sordariomycetidae</taxon>
        <taxon>Coniochaetales</taxon>
        <taxon>Coniochaetaceae</taxon>
        <taxon>Coniochaeta</taxon>
    </lineage>
</organism>
<evidence type="ECO:0000256" key="1">
    <source>
        <dbReference type="SAM" id="SignalP"/>
    </source>
</evidence>